<dbReference type="GO" id="GO:0046872">
    <property type="term" value="F:metal ion binding"/>
    <property type="evidence" value="ECO:0007669"/>
    <property type="project" value="UniProtKB-UniRule"/>
</dbReference>
<sequence length="511" mass="58135">MGYLFLGDIIGIVEPSVRMKLIRAEPDCKKSHDIKKMPRSVLDEHPTFADAWAEPFARPDVRLIPLTTDATLYKRTLALFERTGSALSDADRAKFLDLKAKISALELEFQTNIKRRLHGTMFANSPSTRGVVSAAYNSRCVSSSLPVLVRLLGARHDAARILGYCWADYRLSACMARTSPAVIFFLMRVLDGVKKRLESDMEGVMELKAKTEGTALRRRSYEDVFRLKFTPVNDRSLVWNDEVQYYRVNERSESDVEGELVGYFALDMHPRPGKYPHRCVVPLLPVACNVENLARLGKDGQEGSALTKHYNRFGHILHHMCTRSEHYLGSWTWSVNPYPGGVELDYLEIPSQTLKNFLWQPSILRLLSSHHTTSAPLPESLITGLSRSRNIMSGYHYSRQIFLSLWDMETEEDVKSDVDELKESFENGWRESTGLDVVEGTMMAASWYLPAMGYDPGYYSYLWAEVVADTGARYRTALLQPGVTRDAEDMSREFLGREPNEEAFLREIMAE</sequence>
<keyword evidence="4 7" id="KW-0378">Hydrolase</keyword>
<dbReference type="PANTHER" id="PTHR11804">
    <property type="entry name" value="PROTEASE M3 THIMET OLIGOPEPTIDASE-RELATED"/>
    <property type="match status" value="1"/>
</dbReference>
<evidence type="ECO:0000256" key="4">
    <source>
        <dbReference type="ARBA" id="ARBA00022801"/>
    </source>
</evidence>
<dbReference type="STRING" id="1344416.A0A139A2X9"/>
<organism evidence="9 10">
    <name type="scientific">Gonapodya prolifera (strain JEL478)</name>
    <name type="common">Monoblepharis prolifera</name>
    <dbReference type="NCBI Taxonomy" id="1344416"/>
    <lineage>
        <taxon>Eukaryota</taxon>
        <taxon>Fungi</taxon>
        <taxon>Fungi incertae sedis</taxon>
        <taxon>Chytridiomycota</taxon>
        <taxon>Chytridiomycota incertae sedis</taxon>
        <taxon>Monoblepharidomycetes</taxon>
        <taxon>Monoblepharidales</taxon>
        <taxon>Gonapodyaceae</taxon>
        <taxon>Gonapodya</taxon>
    </lineage>
</organism>
<keyword evidence="5 7" id="KW-0862">Zinc</keyword>
<dbReference type="AlphaFoldDB" id="A0A139A2X9"/>
<dbReference type="Gene3D" id="3.40.390.10">
    <property type="entry name" value="Collagenase (Catalytic Domain)"/>
    <property type="match status" value="1"/>
</dbReference>
<dbReference type="InterPro" id="IPR024077">
    <property type="entry name" value="Neurolysin/TOP_dom2"/>
</dbReference>
<reference evidence="9 10" key="1">
    <citation type="journal article" date="2015" name="Genome Biol. Evol.">
        <title>Phylogenomic analyses indicate that early fungi evolved digesting cell walls of algal ancestors of land plants.</title>
        <authorList>
            <person name="Chang Y."/>
            <person name="Wang S."/>
            <person name="Sekimoto S."/>
            <person name="Aerts A.L."/>
            <person name="Choi C."/>
            <person name="Clum A."/>
            <person name="LaButti K.M."/>
            <person name="Lindquist E.A."/>
            <person name="Yee Ngan C."/>
            <person name="Ohm R.A."/>
            <person name="Salamov A.A."/>
            <person name="Grigoriev I.V."/>
            <person name="Spatafora J.W."/>
            <person name="Berbee M.L."/>
        </authorList>
    </citation>
    <scope>NUCLEOTIDE SEQUENCE [LARGE SCALE GENOMIC DNA]</scope>
    <source>
        <strain evidence="9 10">JEL478</strain>
    </source>
</reference>
<evidence type="ECO:0000256" key="7">
    <source>
        <dbReference type="RuleBase" id="RU003435"/>
    </source>
</evidence>
<gene>
    <name evidence="9" type="ORF">M427DRAFT_138991</name>
</gene>
<keyword evidence="2 7" id="KW-0645">Protease</keyword>
<evidence type="ECO:0000256" key="3">
    <source>
        <dbReference type="ARBA" id="ARBA00022723"/>
    </source>
</evidence>
<dbReference type="GO" id="GO:0006518">
    <property type="term" value="P:peptide metabolic process"/>
    <property type="evidence" value="ECO:0007669"/>
    <property type="project" value="TreeGrafter"/>
</dbReference>
<evidence type="ECO:0000256" key="5">
    <source>
        <dbReference type="ARBA" id="ARBA00022833"/>
    </source>
</evidence>
<evidence type="ECO:0000256" key="2">
    <source>
        <dbReference type="ARBA" id="ARBA00022670"/>
    </source>
</evidence>
<proteinExistence type="inferred from homology"/>
<keyword evidence="10" id="KW-1185">Reference proteome</keyword>
<keyword evidence="3 7" id="KW-0479">Metal-binding</keyword>
<dbReference type="Pfam" id="PF01432">
    <property type="entry name" value="Peptidase_M3"/>
    <property type="match status" value="1"/>
</dbReference>
<comment type="similarity">
    <text evidence="1 7">Belongs to the peptidase M3 family.</text>
</comment>
<comment type="cofactor">
    <cofactor evidence="7">
        <name>Zn(2+)</name>
        <dbReference type="ChEBI" id="CHEBI:29105"/>
    </cofactor>
    <text evidence="7">Binds 1 zinc ion.</text>
</comment>
<evidence type="ECO:0000256" key="6">
    <source>
        <dbReference type="ARBA" id="ARBA00023049"/>
    </source>
</evidence>
<dbReference type="OrthoDB" id="534666at2759"/>
<dbReference type="InterPro" id="IPR045090">
    <property type="entry name" value="Pept_M3A_M3B"/>
</dbReference>
<protein>
    <submittedName>
        <fullName evidence="9">Zincin</fullName>
    </submittedName>
</protein>
<evidence type="ECO:0000313" key="10">
    <source>
        <dbReference type="Proteomes" id="UP000070544"/>
    </source>
</evidence>
<dbReference type="EMBL" id="KQ965816">
    <property type="protein sequence ID" value="KXS10723.1"/>
    <property type="molecule type" value="Genomic_DNA"/>
</dbReference>
<evidence type="ECO:0000256" key="1">
    <source>
        <dbReference type="ARBA" id="ARBA00006040"/>
    </source>
</evidence>
<dbReference type="InterPro" id="IPR001567">
    <property type="entry name" value="Pept_M3A_M3B_dom"/>
</dbReference>
<dbReference type="SUPFAM" id="SSF55486">
    <property type="entry name" value="Metalloproteases ('zincins'), catalytic domain"/>
    <property type="match status" value="1"/>
</dbReference>
<dbReference type="GO" id="GO:0006508">
    <property type="term" value="P:proteolysis"/>
    <property type="evidence" value="ECO:0007669"/>
    <property type="project" value="UniProtKB-KW"/>
</dbReference>
<dbReference type="InterPro" id="IPR024079">
    <property type="entry name" value="MetalloPept_cat_dom_sf"/>
</dbReference>
<dbReference type="PANTHER" id="PTHR11804:SF84">
    <property type="entry name" value="SACCHAROLYSIN"/>
    <property type="match status" value="1"/>
</dbReference>
<keyword evidence="6 7" id="KW-0482">Metalloprotease</keyword>
<evidence type="ECO:0000313" key="9">
    <source>
        <dbReference type="EMBL" id="KXS10723.1"/>
    </source>
</evidence>
<accession>A0A139A2X9</accession>
<evidence type="ECO:0000259" key="8">
    <source>
        <dbReference type="Pfam" id="PF01432"/>
    </source>
</evidence>
<dbReference type="Proteomes" id="UP000070544">
    <property type="component" value="Unassembled WGS sequence"/>
</dbReference>
<dbReference type="Gene3D" id="1.10.1370.10">
    <property type="entry name" value="Neurolysin, domain 3"/>
    <property type="match status" value="2"/>
</dbReference>
<dbReference type="OMA" id="ENGWRES"/>
<feature type="domain" description="Peptidase M3A/M3B catalytic" evidence="8">
    <location>
        <begin position="221"/>
        <end position="508"/>
    </location>
</feature>
<name>A0A139A2X9_GONPJ</name>
<dbReference type="GO" id="GO:0004222">
    <property type="term" value="F:metalloendopeptidase activity"/>
    <property type="evidence" value="ECO:0007669"/>
    <property type="project" value="InterPro"/>
</dbReference>